<dbReference type="Gene3D" id="3.40.50.150">
    <property type="entry name" value="Vaccinia Virus protein VP39"/>
    <property type="match status" value="1"/>
</dbReference>
<comment type="caution">
    <text evidence="5">The sequence shown here is derived from an EMBL/GenBank/DDBJ whole genome shotgun (WGS) entry which is preliminary data.</text>
</comment>
<dbReference type="Pfam" id="PF13649">
    <property type="entry name" value="Methyltransf_25"/>
    <property type="match status" value="1"/>
</dbReference>
<dbReference type="AlphaFoldDB" id="A0A6G1X5J9"/>
<dbReference type="EMBL" id="WJNH01000003">
    <property type="protein sequence ID" value="MRG86098.1"/>
    <property type="molecule type" value="Genomic_DNA"/>
</dbReference>
<sequence length="295" mass="33515">MTKISKKLQSATYVHDHQALFSCPVCGEKMQVFELKSLVCTNQHSFDFTKQGYLNLTTQQINTKYSKELFESRKMLMADVGFFDSLVEKITEQIHSFVNNSAEELTLLDMGCGEGTHLVKIGETLKVQNQPTTVAGIDLAKEGIKAAAKHYPGKIWTVADLSNTPFQSKQFDVILNILSPSNYAEFKRLLKTDGIVIKVIPQEGYLKELRELAFDDPAKHSYSNKETVELFHENFRMLKRERLQYTMSLDQPSIQALIEMTPMTWSVPIDRFQSLTSEESTKITVDLDVFVGVPK</sequence>
<dbReference type="SUPFAM" id="SSF53335">
    <property type="entry name" value="S-adenosyl-L-methionine-dependent methyltransferases"/>
    <property type="match status" value="1"/>
</dbReference>
<keyword evidence="5" id="KW-0489">Methyltransferase</keyword>
<feature type="binding site" evidence="1">
    <location>
        <position position="40"/>
    </location>
    <ligand>
        <name>Zn(2+)</name>
        <dbReference type="ChEBI" id="CHEBI:29105"/>
    </ligand>
</feature>
<dbReference type="OrthoDB" id="5522265at2"/>
<name>A0A6G1X5J9_9BACI</name>
<keyword evidence="6" id="KW-1185">Reference proteome</keyword>
<feature type="binding site" evidence="2">
    <location>
        <begin position="114"/>
        <end position="115"/>
    </location>
    <ligand>
        <name>S-adenosyl-L-methionine</name>
        <dbReference type="ChEBI" id="CHEBI:59789"/>
    </ligand>
</feature>
<dbReference type="RefSeq" id="WP_153728013.1">
    <property type="nucleotide sequence ID" value="NZ_WJNH01000003.1"/>
</dbReference>
<reference evidence="5 6" key="1">
    <citation type="submission" date="2019-11" db="EMBL/GenBank/DDBJ databases">
        <authorList>
            <person name="Li J."/>
        </authorList>
    </citation>
    <scope>NUCLEOTIDE SEQUENCE [LARGE SCALE GENOMIC DNA]</scope>
    <source>
        <strain evidence="5 6">J4</strain>
    </source>
</reference>
<dbReference type="InterPro" id="IPR041698">
    <property type="entry name" value="Methyltransf_25"/>
</dbReference>
<evidence type="ECO:0000256" key="1">
    <source>
        <dbReference type="PIRSR" id="PIRSR018249-1"/>
    </source>
</evidence>
<dbReference type="InterPro" id="IPR052939">
    <property type="entry name" value="23S_rRNA_MeTrnsfrase_RlmA"/>
</dbReference>
<dbReference type="InterPro" id="IPR029063">
    <property type="entry name" value="SAM-dependent_MTases_sf"/>
</dbReference>
<feature type="binding site" evidence="2">
    <location>
        <position position="205"/>
    </location>
    <ligand>
        <name>S-adenosyl-L-methionine</name>
        <dbReference type="ChEBI" id="CHEBI:59789"/>
    </ligand>
</feature>
<dbReference type="PIRSF" id="PIRSF018249">
    <property type="entry name" value="MyrA_prd"/>
    <property type="match status" value="1"/>
</dbReference>
<keyword evidence="1" id="KW-0862">Zinc</keyword>
<dbReference type="PANTHER" id="PTHR43460:SF1">
    <property type="entry name" value="METHYLTRANSFERASE TYPE 11 DOMAIN-CONTAINING PROTEIN"/>
    <property type="match status" value="1"/>
</dbReference>
<organism evidence="5 6">
    <name type="scientific">Salinibacillus xinjiangensis</name>
    <dbReference type="NCBI Taxonomy" id="1229268"/>
    <lineage>
        <taxon>Bacteria</taxon>
        <taxon>Bacillati</taxon>
        <taxon>Bacillota</taxon>
        <taxon>Bacilli</taxon>
        <taxon>Bacillales</taxon>
        <taxon>Bacillaceae</taxon>
        <taxon>Salinibacillus</taxon>
    </lineage>
</organism>
<keyword evidence="5" id="KW-0808">Transferase</keyword>
<evidence type="ECO:0000259" key="3">
    <source>
        <dbReference type="Pfam" id="PF13649"/>
    </source>
</evidence>
<dbReference type="GO" id="GO:0008168">
    <property type="term" value="F:methyltransferase activity"/>
    <property type="evidence" value="ECO:0007669"/>
    <property type="project" value="UniProtKB-KW"/>
</dbReference>
<evidence type="ECO:0000313" key="5">
    <source>
        <dbReference type="EMBL" id="MRG86098.1"/>
    </source>
</evidence>
<evidence type="ECO:0000313" key="6">
    <source>
        <dbReference type="Proteomes" id="UP000480185"/>
    </source>
</evidence>
<dbReference type="CDD" id="cd02440">
    <property type="entry name" value="AdoMet_MTases"/>
    <property type="match status" value="1"/>
</dbReference>
<accession>A0A6G1X5J9</accession>
<dbReference type="Pfam" id="PF21302">
    <property type="entry name" value="Zn_ribbon_RlmA"/>
    <property type="match status" value="1"/>
</dbReference>
<feature type="binding site" evidence="1">
    <location>
        <position position="26"/>
    </location>
    <ligand>
        <name>Zn(2+)</name>
        <dbReference type="ChEBI" id="CHEBI:29105"/>
    </ligand>
</feature>
<feature type="binding site" evidence="1">
    <location>
        <position position="44"/>
    </location>
    <ligand>
        <name>Zn(2+)</name>
        <dbReference type="ChEBI" id="CHEBI:29105"/>
    </ligand>
</feature>
<protein>
    <submittedName>
        <fullName evidence="5">Methyltransferase domain-containing protein</fullName>
    </submittedName>
</protein>
<dbReference type="PANTHER" id="PTHR43460">
    <property type="entry name" value="METHYLTRANSFERASE"/>
    <property type="match status" value="1"/>
</dbReference>
<dbReference type="GO" id="GO:0032259">
    <property type="term" value="P:methylation"/>
    <property type="evidence" value="ECO:0007669"/>
    <property type="project" value="UniProtKB-KW"/>
</dbReference>
<feature type="binding site" evidence="1">
    <location>
        <position position="23"/>
    </location>
    <ligand>
        <name>Zn(2+)</name>
        <dbReference type="ChEBI" id="CHEBI:29105"/>
    </ligand>
</feature>
<evidence type="ECO:0000259" key="4">
    <source>
        <dbReference type="Pfam" id="PF21302"/>
    </source>
</evidence>
<dbReference type="GO" id="GO:0046872">
    <property type="term" value="F:metal ion binding"/>
    <property type="evidence" value="ECO:0007669"/>
    <property type="project" value="UniProtKB-KW"/>
</dbReference>
<feature type="domain" description="Methyltransferase" evidence="3">
    <location>
        <begin position="108"/>
        <end position="194"/>
    </location>
</feature>
<dbReference type="InterPro" id="IPR048647">
    <property type="entry name" value="RlmA_N"/>
</dbReference>
<dbReference type="Proteomes" id="UP000480185">
    <property type="component" value="Unassembled WGS sequence"/>
</dbReference>
<feature type="domain" description="23S rRNA (guanine(745)-N(1))-methyltransferase N-terminal" evidence="4">
    <location>
        <begin position="21"/>
        <end position="57"/>
    </location>
</feature>
<proteinExistence type="predicted"/>
<keyword evidence="1" id="KW-0479">Metal-binding</keyword>
<dbReference type="InterPro" id="IPR016718">
    <property type="entry name" value="rRNA_m1G-MeTrfase_A_prd"/>
</dbReference>
<feature type="binding site" evidence="2">
    <location>
        <position position="83"/>
    </location>
    <ligand>
        <name>S-adenosyl-L-methionine</name>
        <dbReference type="ChEBI" id="CHEBI:59789"/>
    </ligand>
</feature>
<keyword evidence="2" id="KW-0949">S-adenosyl-L-methionine</keyword>
<evidence type="ECO:0000256" key="2">
    <source>
        <dbReference type="PIRSR" id="PIRSR018249-2"/>
    </source>
</evidence>
<gene>
    <name evidence="5" type="ORF">GH754_07145</name>
</gene>